<sequence length="287" mass="33055">MDKNKIFRVAKNEYLKWITNPKMIIILVMLIFIYDYVIKEFVSAAGKMGVKLQALEGFIGTSNSRLLLMIIPIVFIGIMGDFPRVDHNAMFYIFRVGKINWFTGQVLFSVMASLTYIAVIAGFNIITVLGKCYFTNNWSDVVTKYYIFAPDDTGGIVNNLITGRLYNNMTPVTAFFNIAGLMTLLLILISIILIMSFVLKNRTLGIGITAGIICIGNVMTYMENKIRWIFPTSHSVMEIHFDEIYRKPIFDIRFSYLYYIALIFIFIMVSIFNLDRLDFSRIQELEE</sequence>
<dbReference type="STRING" id="45851.BHV86_10195"/>
<evidence type="ECO:0000313" key="2">
    <source>
        <dbReference type="EMBL" id="EFF68244.1"/>
    </source>
</evidence>
<organism evidence="2 3">
    <name type="scientific">Eshraghiella crossota DSM 2876</name>
    <dbReference type="NCBI Taxonomy" id="511680"/>
    <lineage>
        <taxon>Bacteria</taxon>
        <taxon>Bacillati</taxon>
        <taxon>Bacillota</taxon>
        <taxon>Clostridia</taxon>
        <taxon>Lachnospirales</taxon>
        <taxon>Lachnospiraceae</taxon>
        <taxon>Eshraghiella</taxon>
    </lineage>
</organism>
<dbReference type="eggNOG" id="ENOG502ZMBN">
    <property type="taxonomic scope" value="Bacteria"/>
</dbReference>
<dbReference type="HOGENOM" id="CLU_968674_0_0_9"/>
<evidence type="ECO:0008006" key="4">
    <source>
        <dbReference type="Google" id="ProtNLM"/>
    </source>
</evidence>
<keyword evidence="1" id="KW-1133">Transmembrane helix</keyword>
<evidence type="ECO:0000313" key="3">
    <source>
        <dbReference type="Proteomes" id="UP000006238"/>
    </source>
</evidence>
<name>D4S096_9FIRM</name>
<comment type="caution">
    <text evidence="2">The sequence shown here is derived from an EMBL/GenBank/DDBJ whole genome shotgun (WGS) entry which is preliminary data.</text>
</comment>
<feature type="transmembrane region" description="Helical" evidence="1">
    <location>
        <begin position="66"/>
        <end position="85"/>
    </location>
</feature>
<keyword evidence="1" id="KW-0812">Transmembrane</keyword>
<protein>
    <recommendedName>
        <fullName evidence="4">ABC-2 type transporter</fullName>
    </recommendedName>
</protein>
<feature type="transmembrane region" description="Helical" evidence="1">
    <location>
        <begin position="204"/>
        <end position="222"/>
    </location>
</feature>
<dbReference type="GeneID" id="98918261"/>
<evidence type="ECO:0000256" key="1">
    <source>
        <dbReference type="SAM" id="Phobius"/>
    </source>
</evidence>
<dbReference type="Proteomes" id="UP000006238">
    <property type="component" value="Unassembled WGS sequence"/>
</dbReference>
<feature type="transmembrane region" description="Helical" evidence="1">
    <location>
        <begin position="256"/>
        <end position="274"/>
    </location>
</feature>
<dbReference type="AlphaFoldDB" id="D4S096"/>
<keyword evidence="1" id="KW-0472">Membrane</keyword>
<feature type="transmembrane region" description="Helical" evidence="1">
    <location>
        <begin position="174"/>
        <end position="197"/>
    </location>
</feature>
<keyword evidence="3" id="KW-1185">Reference proteome</keyword>
<accession>D4S096</accession>
<dbReference type="EMBL" id="ABWN01000030">
    <property type="protein sequence ID" value="EFF68244.1"/>
    <property type="molecule type" value="Genomic_DNA"/>
</dbReference>
<feature type="transmembrane region" description="Helical" evidence="1">
    <location>
        <begin position="106"/>
        <end position="129"/>
    </location>
</feature>
<gene>
    <name evidence="2" type="ORF">BUTYVIB_01513</name>
</gene>
<proteinExistence type="predicted"/>
<dbReference type="RefSeq" id="WP_005603141.1">
    <property type="nucleotide sequence ID" value="NZ_GG663524.1"/>
</dbReference>
<reference evidence="2 3" key="1">
    <citation type="submission" date="2010-02" db="EMBL/GenBank/DDBJ databases">
        <authorList>
            <person name="Weinstock G."/>
            <person name="Sodergren E."/>
            <person name="Clifton S."/>
            <person name="Fulton L."/>
            <person name="Fulton B."/>
            <person name="Courtney L."/>
            <person name="Fronick C."/>
            <person name="Harrison M."/>
            <person name="Strong C."/>
            <person name="Farmer C."/>
            <person name="Delahaunty K."/>
            <person name="Markovic C."/>
            <person name="Hall O."/>
            <person name="Minx P."/>
            <person name="Tomlinson C."/>
            <person name="Mitreva M."/>
            <person name="Nelson J."/>
            <person name="Hou S."/>
            <person name="Wollam A."/>
            <person name="Pepin K.H."/>
            <person name="Johnson M."/>
            <person name="Bhonagiri V."/>
            <person name="Zhang X."/>
            <person name="Suruliraj S."/>
            <person name="Warren W."/>
            <person name="Chinwalla A."/>
            <person name="Mardis E.R."/>
            <person name="Wilson R.K."/>
        </authorList>
    </citation>
    <scope>NUCLEOTIDE SEQUENCE [LARGE SCALE GENOMIC DNA]</scope>
    <source>
        <strain evidence="2 3">DSM 2876</strain>
    </source>
</reference>
<feature type="transmembrane region" description="Helical" evidence="1">
    <location>
        <begin position="21"/>
        <end position="38"/>
    </location>
</feature>